<protein>
    <submittedName>
        <fullName evidence="1">N-acetylmuramoyl-L-alanine amidase CwlA</fullName>
    </submittedName>
</protein>
<accession>A0A7X0DQN8</accession>
<dbReference type="Proteomes" id="UP000517187">
    <property type="component" value="Unassembled WGS sequence"/>
</dbReference>
<dbReference type="EMBL" id="JACIIJ010000001">
    <property type="protein sequence ID" value="MBB6219490.1"/>
    <property type="molecule type" value="Genomic_DNA"/>
</dbReference>
<reference evidence="1 2" key="1">
    <citation type="submission" date="2020-08" db="EMBL/GenBank/DDBJ databases">
        <title>Genomic Encyclopedia of Type Strains, Phase IV (KMG-V): Genome sequencing to study the core and pangenomes of soil and plant-associated prokaryotes.</title>
        <authorList>
            <person name="Whitman W."/>
        </authorList>
    </citation>
    <scope>NUCLEOTIDE SEQUENCE [LARGE SCALE GENOMIC DNA]</scope>
    <source>
        <strain evidence="1 2">SEMIA 4011</strain>
    </source>
</reference>
<sequence>MNDAVPATVFDDDMIEILPPERNAFGAAEVSVCDCCGRCAVMDEDCCGPCEECLSP</sequence>
<dbReference type="AlphaFoldDB" id="A0A7X0DQN8"/>
<evidence type="ECO:0000313" key="2">
    <source>
        <dbReference type="Proteomes" id="UP000517187"/>
    </source>
</evidence>
<proteinExistence type="predicted"/>
<organism evidence="1 2">
    <name type="scientific">Rhizobium leguminosarum</name>
    <dbReference type="NCBI Taxonomy" id="384"/>
    <lineage>
        <taxon>Bacteria</taxon>
        <taxon>Pseudomonadati</taxon>
        <taxon>Pseudomonadota</taxon>
        <taxon>Alphaproteobacteria</taxon>
        <taxon>Hyphomicrobiales</taxon>
        <taxon>Rhizobiaceae</taxon>
        <taxon>Rhizobium/Agrobacterium group</taxon>
        <taxon>Rhizobium</taxon>
    </lineage>
</organism>
<evidence type="ECO:0000313" key="1">
    <source>
        <dbReference type="EMBL" id="MBB6219490.1"/>
    </source>
</evidence>
<name>A0A7X0DQN8_RHILE</name>
<dbReference type="RefSeq" id="WP_184692295.1">
    <property type="nucleotide sequence ID" value="NZ_JACIIJ010000001.1"/>
</dbReference>
<gene>
    <name evidence="1" type="ORF">GGE66_000434</name>
</gene>
<comment type="caution">
    <text evidence="1">The sequence shown here is derived from an EMBL/GenBank/DDBJ whole genome shotgun (WGS) entry which is preliminary data.</text>
</comment>